<dbReference type="GO" id="GO:0051225">
    <property type="term" value="P:spindle assembly"/>
    <property type="evidence" value="ECO:0007669"/>
    <property type="project" value="TreeGrafter"/>
</dbReference>
<feature type="region of interest" description="Disordered" evidence="6">
    <location>
        <begin position="699"/>
        <end position="764"/>
    </location>
</feature>
<comment type="similarity">
    <text evidence="2">Belongs to the TUBGCP family.</text>
</comment>
<feature type="compositionally biased region" description="Basic and acidic residues" evidence="6">
    <location>
        <begin position="218"/>
        <end position="236"/>
    </location>
</feature>
<dbReference type="InterPro" id="IPR040457">
    <property type="entry name" value="GCP_C"/>
</dbReference>
<dbReference type="OrthoDB" id="66546at2759"/>
<feature type="compositionally biased region" description="Basic and acidic residues" evidence="6">
    <location>
        <begin position="35"/>
        <end position="48"/>
    </location>
</feature>
<dbReference type="PANTHER" id="PTHR19302">
    <property type="entry name" value="GAMMA TUBULIN COMPLEX PROTEIN"/>
    <property type="match status" value="1"/>
</dbReference>
<feature type="domain" description="Gamma tubulin complex component C-terminal" evidence="7">
    <location>
        <begin position="909"/>
        <end position="1073"/>
    </location>
</feature>
<evidence type="ECO:0000256" key="6">
    <source>
        <dbReference type="SAM" id="MobiDB-lite"/>
    </source>
</evidence>
<sequence length="1276" mass="140231">MTSTRAASRTTTDELLARFSAAFASLDDDDDDISCEQHGKDDSAGPSRESRAAFVERYEAVHSIAQKHIRPSTSSRKLTPVAPATDYEAATEHIHGVALRNRIDLREEVSDALIACLGALDKSMSQAQHLARQSRALQESRRADRERRIANGQRAEDLPASLKGKQKLVEDPAITSRNAGEILALLLSLSCVPSENASEYAKDLLQGKTRRSYAYLDEEHQREAQREDEWSDHSAEGDADGSMSPPTATRAMKDAVKSRNGIAAAARADTESSDAHAQRLRAWQGEALHQIKLAGQDTSQRDHLSFVRRPFDLGQLDTLLALEVGENARIAQLQETHALREILLALQGNPNKLLRCRNNNGEYEVVADPARISHLSLGSWSAALTHFAVICTSLENLRQLSSQLQALSGGGIAGPSLVTAQSFRSFGGALDEVLGRTSHQFAAYDAAIAKALVRGPGEAPPMCTLTELTTKVDCTVATLLELEEIAREADLFQARISLELHAPTPFRSVTPLLDALLAAVRFEAAFAKGRDGKLREHAQPDPEQLAMCFVATASPLWDEARRWIVHGMPMASQPTGEDLSPTARVQRSQRLAATCSFFQRDHRLSPTDTTFWTEAWTLGALKQERGVELSEDASRSVPLPPVFLIGKGLAQEILSAGKAVGLLRLLGAAHELPLLASLLQEDSDLERLLVLDDVEAPNEDADADGISHDSENETDATRSVGETWSSMAQLSLGKSRLRGSHRSSVTFPESARVKPDEQINSTRPQVDAAAISRALFGDTISPLLRAEQEPVFSNVTDDCLSDALLPDRPLKLSGGVAGTQPQLAFVLGSEAGSRLEGGVIDLPAHISVLQKLFLWRSPDMSFWAHLIHPSMARTLPNAQVLEVSFREETRAEEWVDTGRVRFKSEALRSTGSVRALASISIDYEMPWPLTYMLTPGVIEAYQQMFTLQLQLFRASSCLSELLNLRPSMLTGLGVELQDAPGDGKLAAMPGHILHTRANDVRVSISLRVKMNWIVALLRRWIMTDILEPRCQEIAERLPTLSSFDEMIETHASSVRRMADLCFLSWPAKGSKVSHQASQSARLGNSVPIDQSRFDASHLTFDRTVDASRTAYAARYNEHVHGIILDLLDIAVEASDAVLKLAGMSKCKRHAPRARTTKAQKSSRSHARTRPGRPTSLSDEEEIEREIQGVEQEAEEREGKDERMFGHVGLDFGAHISRLEKSFDRLVLSLRSGVSRKISELANAPVPPRTQEGRIKERQRDLQDLQAFKAALDAWLD</sequence>
<proteinExistence type="inferred from homology"/>
<feature type="region of interest" description="Disordered" evidence="6">
    <location>
        <begin position="138"/>
        <end position="159"/>
    </location>
</feature>
<dbReference type="EMBL" id="CCYA01000265">
    <property type="protein sequence ID" value="CEH17646.1"/>
    <property type="molecule type" value="Genomic_DNA"/>
</dbReference>
<feature type="compositionally biased region" description="Basic and acidic residues" evidence="6">
    <location>
        <begin position="138"/>
        <end position="157"/>
    </location>
</feature>
<evidence type="ECO:0000256" key="2">
    <source>
        <dbReference type="ARBA" id="ARBA00010337"/>
    </source>
</evidence>
<dbReference type="InterPro" id="IPR042241">
    <property type="entry name" value="GCP_C_sf"/>
</dbReference>
<dbReference type="GO" id="GO:0043015">
    <property type="term" value="F:gamma-tubulin binding"/>
    <property type="evidence" value="ECO:0007669"/>
    <property type="project" value="InterPro"/>
</dbReference>
<dbReference type="Gene3D" id="1.20.120.1900">
    <property type="entry name" value="Gamma-tubulin complex, C-terminal domain"/>
    <property type="match status" value="1"/>
</dbReference>
<dbReference type="GO" id="GO:0031122">
    <property type="term" value="P:cytoplasmic microtubule organization"/>
    <property type="evidence" value="ECO:0007669"/>
    <property type="project" value="TreeGrafter"/>
</dbReference>
<feature type="compositionally biased region" description="Polar residues" evidence="6">
    <location>
        <begin position="720"/>
        <end position="729"/>
    </location>
</feature>
<keyword evidence="9" id="KW-1185">Reference proteome</keyword>
<dbReference type="AlphaFoldDB" id="A0A0P1BMT3"/>
<dbReference type="Proteomes" id="UP000054845">
    <property type="component" value="Unassembled WGS sequence"/>
</dbReference>
<dbReference type="GO" id="GO:0005816">
    <property type="term" value="C:spindle pole body"/>
    <property type="evidence" value="ECO:0007669"/>
    <property type="project" value="UniProtKB-ARBA"/>
</dbReference>
<dbReference type="GO" id="GO:0000930">
    <property type="term" value="C:gamma-tubulin complex"/>
    <property type="evidence" value="ECO:0007669"/>
    <property type="project" value="TreeGrafter"/>
</dbReference>
<accession>A0A0P1BMT3</accession>
<dbReference type="GO" id="GO:0005874">
    <property type="term" value="C:microtubule"/>
    <property type="evidence" value="ECO:0007669"/>
    <property type="project" value="UniProtKB-KW"/>
</dbReference>
<dbReference type="GO" id="GO:0051011">
    <property type="term" value="F:microtubule minus-end binding"/>
    <property type="evidence" value="ECO:0007669"/>
    <property type="project" value="TreeGrafter"/>
</dbReference>
<organism evidence="8 9">
    <name type="scientific">Ceraceosorus bombacis</name>
    <dbReference type="NCBI Taxonomy" id="401625"/>
    <lineage>
        <taxon>Eukaryota</taxon>
        <taxon>Fungi</taxon>
        <taxon>Dikarya</taxon>
        <taxon>Basidiomycota</taxon>
        <taxon>Ustilaginomycotina</taxon>
        <taxon>Exobasidiomycetes</taxon>
        <taxon>Ceraceosorales</taxon>
        <taxon>Ceraceosoraceae</taxon>
        <taxon>Ceraceosorus</taxon>
    </lineage>
</organism>
<dbReference type="PANTHER" id="PTHR19302:SF33">
    <property type="entry name" value="GAMMA-TUBULIN COMPLEX COMPONENT 5"/>
    <property type="match status" value="1"/>
</dbReference>
<feature type="region of interest" description="Disordered" evidence="6">
    <location>
        <begin position="218"/>
        <end position="251"/>
    </location>
</feature>
<dbReference type="Pfam" id="PF04130">
    <property type="entry name" value="GCP_C_terminal"/>
    <property type="match status" value="1"/>
</dbReference>
<keyword evidence="5" id="KW-0206">Cytoskeleton</keyword>
<dbReference type="InterPro" id="IPR007259">
    <property type="entry name" value="GCP"/>
</dbReference>
<evidence type="ECO:0000256" key="5">
    <source>
        <dbReference type="ARBA" id="ARBA00023212"/>
    </source>
</evidence>
<dbReference type="GO" id="GO:0007020">
    <property type="term" value="P:microtubule nucleation"/>
    <property type="evidence" value="ECO:0007669"/>
    <property type="project" value="InterPro"/>
</dbReference>
<evidence type="ECO:0000256" key="1">
    <source>
        <dbReference type="ARBA" id="ARBA00004245"/>
    </source>
</evidence>
<evidence type="ECO:0000313" key="8">
    <source>
        <dbReference type="EMBL" id="CEH17646.1"/>
    </source>
</evidence>
<keyword evidence="3" id="KW-0963">Cytoplasm</keyword>
<evidence type="ECO:0000313" key="9">
    <source>
        <dbReference type="Proteomes" id="UP000054845"/>
    </source>
</evidence>
<comment type="subcellular location">
    <subcellularLocation>
        <location evidence="1">Cytoplasm</location>
        <location evidence="1">Cytoskeleton</location>
    </subcellularLocation>
</comment>
<evidence type="ECO:0000259" key="7">
    <source>
        <dbReference type="Pfam" id="PF04130"/>
    </source>
</evidence>
<dbReference type="STRING" id="401625.A0A0P1BMT3"/>
<dbReference type="GO" id="GO:0051321">
    <property type="term" value="P:meiotic cell cycle"/>
    <property type="evidence" value="ECO:0007669"/>
    <property type="project" value="TreeGrafter"/>
</dbReference>
<evidence type="ECO:0000256" key="4">
    <source>
        <dbReference type="ARBA" id="ARBA00022701"/>
    </source>
</evidence>
<keyword evidence="4" id="KW-0493">Microtubule</keyword>
<name>A0A0P1BMT3_9BASI</name>
<feature type="region of interest" description="Disordered" evidence="6">
    <location>
        <begin position="28"/>
        <end position="48"/>
    </location>
</feature>
<reference evidence="9" key="1">
    <citation type="submission" date="2014-09" db="EMBL/GenBank/DDBJ databases">
        <authorList>
            <person name="Sharma Rahul"/>
            <person name="Thines Marco"/>
        </authorList>
    </citation>
    <scope>NUCLEOTIDE SEQUENCE [LARGE SCALE GENOMIC DNA]</scope>
</reference>
<evidence type="ECO:0000256" key="3">
    <source>
        <dbReference type="ARBA" id="ARBA00022490"/>
    </source>
</evidence>
<feature type="region of interest" description="Disordered" evidence="6">
    <location>
        <begin position="1148"/>
        <end position="1200"/>
    </location>
</feature>
<feature type="compositionally biased region" description="Basic residues" evidence="6">
    <location>
        <begin position="1148"/>
        <end position="1170"/>
    </location>
</feature>
<dbReference type="GO" id="GO:0000922">
    <property type="term" value="C:spindle pole"/>
    <property type="evidence" value="ECO:0007669"/>
    <property type="project" value="InterPro"/>
</dbReference>
<dbReference type="GO" id="GO:0000278">
    <property type="term" value="P:mitotic cell cycle"/>
    <property type="evidence" value="ECO:0007669"/>
    <property type="project" value="TreeGrafter"/>
</dbReference>
<protein>
    <submittedName>
        <fullName evidence="8">GAMMA-TUBULIN COMPLEX COMPONENT 5</fullName>
    </submittedName>
</protein>